<evidence type="ECO:0000256" key="8">
    <source>
        <dbReference type="ARBA" id="ARBA00042306"/>
    </source>
</evidence>
<dbReference type="CDD" id="cd22247">
    <property type="entry name" value="MCM8_WHD"/>
    <property type="match status" value="1"/>
</dbReference>
<evidence type="ECO:0000256" key="2">
    <source>
        <dbReference type="ARBA" id="ARBA00008010"/>
    </source>
</evidence>
<sequence>MPRRRGYARGGRNDNARDGAEGDHAGAGASEEEEEEEEEAMEGGGEERQALKAIESNWELYFPFNPFEPTLPWVRAVKMFRGFFERGGPGAKLLQGVDLEKATELVFDFVEFCKCVEEPHPLAKFEESLHSNAAITLQCLGLALCSLRANRNAADGLGPLSNRINPRFVSYRPLTPIRKLKSNYLGKFVAIHGTVVRVSGVRPLVKRMDFRCPKCSELITKSMGDGKFQPPTHCESEGCKAKIFKAEKPSAVTVDFQKIRLQEIDETTGPGNAGSVPRNIDVELVEELVDLVVPGDVVTVTGVVKALNSESLTGKGSRAKGKGRESSLLILILEANAIETKSAVSRQAEGVASASQGRERPTGFISATQAGDAAPSTQESAIQLLQSPKHRNSFRSGLHDNGQANQKNDIVANLTELDFQMIHTVASKFDFAFLVYSLCPLILGHEHVKAGLLLGLAGGTGPANGSVGKNAVPIRADAHVLVVGDPGLGKSQMLKAAAAVSPRGVYVCGNTASKSGLTVTMAKDNMGEHSLEAGALVLADRGVCCIDEFDKMSCEHAALLEAMEQQSISVAKAGIVCSLSARTSILAAANPIGGHYNRNKTILENLRMSAPLLSRFDLIYILVDKPNEGQDEVIADYVVDMHLQQQQGKGRNKRKRPRGGHGGGRAADPAAPAMRPEDQSLKDFLHQRVRSYNDPLPPDMLRKYLAFAKHYCHPKLSLAACKVLQEFFLELRQKGSACDSTPITTRQLESLVRLAQARAKLELRDLVTAADARDIVSMMRESLLDAYTDEAGIVDYQRSGGMSMNKICKTLVGRLNKVAREKRDAHFTVEQMRSEAQQINLLHQIPDFAELVDVLNQQCYLLKRPGGVYRLHLNEFSQ</sequence>
<feature type="compositionally biased region" description="Basic residues" evidence="10">
    <location>
        <begin position="650"/>
        <end position="659"/>
    </location>
</feature>
<feature type="compositionally biased region" description="Basic and acidic residues" evidence="10">
    <location>
        <begin position="11"/>
        <end position="24"/>
    </location>
</feature>
<dbReference type="SMART" id="SM00350">
    <property type="entry name" value="MCM"/>
    <property type="match status" value="1"/>
</dbReference>
<evidence type="ECO:0000313" key="12">
    <source>
        <dbReference type="EMBL" id="CAK9114454.1"/>
    </source>
</evidence>
<dbReference type="SMART" id="SM00382">
    <property type="entry name" value="AAA"/>
    <property type="match status" value="1"/>
</dbReference>
<dbReference type="InterPro" id="IPR056875">
    <property type="entry name" value="MCM8/REC_WHD"/>
</dbReference>
<dbReference type="InterPro" id="IPR033762">
    <property type="entry name" value="MCM_OB"/>
</dbReference>
<dbReference type="PROSITE" id="PS50051">
    <property type="entry name" value="MCM_2"/>
    <property type="match status" value="1"/>
</dbReference>
<protein>
    <recommendedName>
        <fullName evidence="3">DNA helicase</fullName>
        <ecNumber evidence="3">3.6.4.12</ecNumber>
    </recommendedName>
    <alternativeName>
        <fullName evidence="8">Minichromosome maintenance 8</fullName>
    </alternativeName>
</protein>
<dbReference type="InterPro" id="IPR027417">
    <property type="entry name" value="P-loop_NTPase"/>
</dbReference>
<evidence type="ECO:0000256" key="9">
    <source>
        <dbReference type="RuleBase" id="RU004070"/>
    </source>
</evidence>
<keyword evidence="4 9" id="KW-0547">Nucleotide-binding</keyword>
<dbReference type="Gene3D" id="2.40.50.140">
    <property type="entry name" value="Nucleic acid-binding proteins"/>
    <property type="match status" value="1"/>
</dbReference>
<dbReference type="Pfam" id="PF25051">
    <property type="entry name" value="WHD_MCM8"/>
    <property type="match status" value="1"/>
</dbReference>
<dbReference type="PANTHER" id="PTHR11630:SF47">
    <property type="entry name" value="DNA HELICASE MCM8"/>
    <property type="match status" value="1"/>
</dbReference>
<dbReference type="Proteomes" id="UP001642464">
    <property type="component" value="Unassembled WGS sequence"/>
</dbReference>
<feature type="compositionally biased region" description="Acidic residues" evidence="10">
    <location>
        <begin position="30"/>
        <end position="41"/>
    </location>
</feature>
<dbReference type="GO" id="GO:0004386">
    <property type="term" value="F:helicase activity"/>
    <property type="evidence" value="ECO:0007669"/>
    <property type="project" value="UniProtKB-KW"/>
</dbReference>
<feature type="region of interest" description="Disordered" evidence="10">
    <location>
        <begin position="645"/>
        <end position="676"/>
    </location>
</feature>
<keyword evidence="12" id="KW-0347">Helicase</keyword>
<dbReference type="EMBL" id="CAXAMM010044378">
    <property type="protein sequence ID" value="CAK9114454.1"/>
    <property type="molecule type" value="Genomic_DNA"/>
</dbReference>
<dbReference type="Gene3D" id="3.40.50.300">
    <property type="entry name" value="P-loop containing nucleotide triphosphate hydrolases"/>
    <property type="match status" value="1"/>
</dbReference>
<dbReference type="Gene3D" id="2.20.28.10">
    <property type="match status" value="1"/>
</dbReference>
<keyword evidence="5 9" id="KW-0067">ATP-binding</keyword>
<dbReference type="Pfam" id="PF17207">
    <property type="entry name" value="MCM_OB"/>
    <property type="match status" value="1"/>
</dbReference>
<evidence type="ECO:0000256" key="1">
    <source>
        <dbReference type="ARBA" id="ARBA00004123"/>
    </source>
</evidence>
<gene>
    <name evidence="12" type="ORF">SCF082_LOCUS53022</name>
</gene>
<evidence type="ECO:0000256" key="3">
    <source>
        <dbReference type="ARBA" id="ARBA00012551"/>
    </source>
</evidence>
<dbReference type="Pfam" id="PF17855">
    <property type="entry name" value="MCM_lid"/>
    <property type="match status" value="1"/>
</dbReference>
<keyword evidence="12" id="KW-0378">Hydrolase</keyword>
<proteinExistence type="inferred from homology"/>
<evidence type="ECO:0000256" key="7">
    <source>
        <dbReference type="ARBA" id="ARBA00023242"/>
    </source>
</evidence>
<dbReference type="SUPFAM" id="SSF52540">
    <property type="entry name" value="P-loop containing nucleoside triphosphate hydrolases"/>
    <property type="match status" value="1"/>
</dbReference>
<comment type="caution">
    <text evidence="12">The sequence shown here is derived from an EMBL/GenBank/DDBJ whole genome shotgun (WGS) entry which is preliminary data.</text>
</comment>
<dbReference type="Pfam" id="PF00493">
    <property type="entry name" value="MCM"/>
    <property type="match status" value="1"/>
</dbReference>
<dbReference type="PANTHER" id="PTHR11630">
    <property type="entry name" value="DNA REPLICATION LICENSING FACTOR MCM FAMILY MEMBER"/>
    <property type="match status" value="1"/>
</dbReference>
<dbReference type="InterPro" id="IPR031327">
    <property type="entry name" value="MCM"/>
</dbReference>
<dbReference type="PROSITE" id="PS00847">
    <property type="entry name" value="MCM_1"/>
    <property type="match status" value="1"/>
</dbReference>
<dbReference type="InterPro" id="IPR041562">
    <property type="entry name" value="MCM_lid"/>
</dbReference>
<keyword evidence="13" id="KW-1185">Reference proteome</keyword>
<evidence type="ECO:0000256" key="6">
    <source>
        <dbReference type="ARBA" id="ARBA00023125"/>
    </source>
</evidence>
<reference evidence="12 13" key="1">
    <citation type="submission" date="2024-02" db="EMBL/GenBank/DDBJ databases">
        <authorList>
            <person name="Chen Y."/>
            <person name="Shah S."/>
            <person name="Dougan E. K."/>
            <person name="Thang M."/>
            <person name="Chan C."/>
        </authorList>
    </citation>
    <scope>NUCLEOTIDE SEQUENCE [LARGE SCALE GENOMIC DNA]</scope>
</reference>
<evidence type="ECO:0000259" key="11">
    <source>
        <dbReference type="PROSITE" id="PS50051"/>
    </source>
</evidence>
<dbReference type="SUPFAM" id="SSF50249">
    <property type="entry name" value="Nucleic acid-binding proteins"/>
    <property type="match status" value="1"/>
</dbReference>
<name>A0ABP0SQK1_9DINO</name>
<keyword evidence="6 9" id="KW-0238">DNA-binding</keyword>
<keyword evidence="7" id="KW-0539">Nucleus</keyword>
<dbReference type="InterPro" id="IPR018525">
    <property type="entry name" value="MCM_CS"/>
</dbReference>
<comment type="subcellular location">
    <subcellularLocation>
        <location evidence="1">Nucleus</location>
    </subcellularLocation>
</comment>
<accession>A0ABP0SQK1</accession>
<feature type="domain" description="MCM C-terminal AAA(+) ATPase" evidence="11">
    <location>
        <begin position="430"/>
        <end position="638"/>
    </location>
</feature>
<dbReference type="InterPro" id="IPR003593">
    <property type="entry name" value="AAA+_ATPase"/>
</dbReference>
<comment type="similarity">
    <text evidence="2 9">Belongs to the MCM family.</text>
</comment>
<dbReference type="EC" id="3.6.4.12" evidence="3"/>
<evidence type="ECO:0000313" key="13">
    <source>
        <dbReference type="Proteomes" id="UP001642464"/>
    </source>
</evidence>
<evidence type="ECO:0000256" key="4">
    <source>
        <dbReference type="ARBA" id="ARBA00022741"/>
    </source>
</evidence>
<evidence type="ECO:0000256" key="5">
    <source>
        <dbReference type="ARBA" id="ARBA00022840"/>
    </source>
</evidence>
<dbReference type="PRINTS" id="PR01657">
    <property type="entry name" value="MCMFAMILY"/>
</dbReference>
<organism evidence="12 13">
    <name type="scientific">Durusdinium trenchii</name>
    <dbReference type="NCBI Taxonomy" id="1381693"/>
    <lineage>
        <taxon>Eukaryota</taxon>
        <taxon>Sar</taxon>
        <taxon>Alveolata</taxon>
        <taxon>Dinophyceae</taxon>
        <taxon>Suessiales</taxon>
        <taxon>Symbiodiniaceae</taxon>
        <taxon>Durusdinium</taxon>
    </lineage>
</organism>
<feature type="region of interest" description="Disordered" evidence="10">
    <location>
        <begin position="1"/>
        <end position="47"/>
    </location>
</feature>
<dbReference type="InterPro" id="IPR001208">
    <property type="entry name" value="MCM_dom"/>
</dbReference>
<evidence type="ECO:0000256" key="10">
    <source>
        <dbReference type="SAM" id="MobiDB-lite"/>
    </source>
</evidence>
<dbReference type="InterPro" id="IPR012340">
    <property type="entry name" value="NA-bd_OB-fold"/>
</dbReference>